<evidence type="ECO:0000313" key="2">
    <source>
        <dbReference type="Proteomes" id="UP001241377"/>
    </source>
</evidence>
<name>A0ACC2VML1_9TREE</name>
<dbReference type="Proteomes" id="UP001241377">
    <property type="component" value="Unassembled WGS sequence"/>
</dbReference>
<organism evidence="1 2">
    <name type="scientific">Naganishia cerealis</name>
    <dbReference type="NCBI Taxonomy" id="610337"/>
    <lineage>
        <taxon>Eukaryota</taxon>
        <taxon>Fungi</taxon>
        <taxon>Dikarya</taxon>
        <taxon>Basidiomycota</taxon>
        <taxon>Agaricomycotina</taxon>
        <taxon>Tremellomycetes</taxon>
        <taxon>Filobasidiales</taxon>
        <taxon>Filobasidiaceae</taxon>
        <taxon>Naganishia</taxon>
    </lineage>
</organism>
<keyword evidence="2" id="KW-1185">Reference proteome</keyword>
<evidence type="ECO:0000313" key="1">
    <source>
        <dbReference type="EMBL" id="KAJ9100021.1"/>
    </source>
</evidence>
<comment type="caution">
    <text evidence="1">The sequence shown here is derived from an EMBL/GenBank/DDBJ whole genome shotgun (WGS) entry which is preliminary data.</text>
</comment>
<protein>
    <submittedName>
        <fullName evidence="1">Uncharacterized protein</fullName>
    </submittedName>
</protein>
<reference evidence="1" key="1">
    <citation type="submission" date="2023-04" db="EMBL/GenBank/DDBJ databases">
        <title>Draft Genome sequencing of Naganishia species isolated from polar environments using Oxford Nanopore Technology.</title>
        <authorList>
            <person name="Leo P."/>
            <person name="Venkateswaran K."/>
        </authorList>
    </citation>
    <scope>NUCLEOTIDE SEQUENCE</scope>
    <source>
        <strain evidence="1">MNA-CCFEE 5261</strain>
    </source>
</reference>
<sequence>MSQTYPYLARSTIRYKSPHPTDLSFAKDETIRVTGPSPDDEDWLVGESIDGSRSGGFPRDFVVRVEEPDAPKTSESHAVGEPAVDAPPQVLESKEMQPNAVPSSASAGESQDIQPDTRTSASEDVKTDNDLVESSERLHIGEEGSHVAAAHPVAEPIATTSAPHPHTVSSPSPAKTSPAPPPTATTESPEKHQSFRDKLAAFNRSSGSAGGLPPPLKPKPLGSSGGVGTWSWKQKQQQQNPAASEDTSRSLAAEPSGGHLPQASAVPEAEPATHPSAGMSASDAKTSIAAGGSLRERMAALAGAGAFGGDKPKGPPPPVASKPRAWKRPEAPAGAESVGAVGALPGMGASSAVNDMATTESGAEPAIESAKSELSGTGVGDEGGEEAEDEEEQRREKERRAAIAARMAKLGGRGVMGMPMPIGGAANATPMPVQTESGPVEHEGRAPAEEAGSVLPSTADTDAGHSRDIDTDNVVAESVSTPPTSIVMPAIPRKAGPPRRKAPARTDTGGSAVSGGSMPLTDSQASSVSVPPLQTDTPVPPANPHMVQVSSPTTEGDDREIPLPKTEEELAREREFEEAGRGPRGAEGAEAAGIALLPVDQTAQAEQAREVPPAEHHEVGTGTTLHHQRSLPPPPPPVEDEEDDDDDDDASHAEAQKKDTAPNTFVGDVNESSLPVEGHTSHSAHPIGFQPLHAPAPIASGGEHVPPRDHAISPPNAPRNMLGLPKDEMEMKHDEAHVPDPTGELSEGEKEEAEAPVPPARSVGLSNDEGERAKPAGPRPLPPSPARALPEAQGVTATHTVVPPSIASSVPEDKNVYLDTSETQKGEGSPLPPRRQTSMQTSASTGIASPEREADRIPATTQEPPVNTQESAQSSTPEDADAIRRQGIAARMAKLGGIKLGGPPMFQRSAAPSGESPLSPPCAGRNEILGSPTSTVPPPVAPIPATDSQDVPEATENETEEQAARRRQATLARLRAGGALGFGLFNNNPSADEGKGERSPLDPSGHADLPAVKPPSPITRSSTATEDYPQEQTNETPDSRLVEHTEEISVHGTVEEEEDPEEQAPPPPPRRSLSIKSPITSPNLSASATMPSFHAAARSTSRLSESQVPTPESGLAHPLPPVAPGLYVQEPDTMEETHEHEATDEVGPPPPSRVRESSTQTRSSLDRSESRASRLSTSSRTSERERGIPPPSPVMGPRRSESSARPGYTELREAVRSYGVKVARAAGKLIESGKKHTIGDGSPRALVWTAMAEAGLDANKTLGTLIWEQQGSTIQQRLDDIQIGDIVVLHDVKLKGKKGLLSYTQQAGSVQEPVFAICSHVDDKKTKIKVYQYDRGHPDNVTYRLDDVQSGLVRIFRPMP</sequence>
<gene>
    <name evidence="1" type="ORF">QFC19_005839</name>
</gene>
<dbReference type="EMBL" id="JASBWR010000067">
    <property type="protein sequence ID" value="KAJ9100021.1"/>
    <property type="molecule type" value="Genomic_DNA"/>
</dbReference>
<proteinExistence type="predicted"/>
<accession>A0ACC2VML1</accession>